<feature type="transmembrane region" description="Helical" evidence="7">
    <location>
        <begin position="455"/>
        <end position="479"/>
    </location>
</feature>
<evidence type="ECO:0000313" key="10">
    <source>
        <dbReference type="Proteomes" id="UP001153636"/>
    </source>
</evidence>
<feature type="transmembrane region" description="Helical" evidence="7">
    <location>
        <begin position="236"/>
        <end position="257"/>
    </location>
</feature>
<name>A0A9P0CEH7_9CUCU</name>
<proteinExistence type="inferred from homology"/>
<comment type="subcellular location">
    <subcellularLocation>
        <location evidence="1">Membrane</location>
        <topology evidence="1">Multi-pass membrane protein</topology>
    </subcellularLocation>
</comment>
<dbReference type="EMBL" id="OV651813">
    <property type="protein sequence ID" value="CAH1098440.1"/>
    <property type="molecule type" value="Genomic_DNA"/>
</dbReference>
<dbReference type="PANTHER" id="PTHR10383:SF9">
    <property type="entry name" value="SERINE INCORPORATOR, ISOFORM F"/>
    <property type="match status" value="1"/>
</dbReference>
<feature type="transmembrane region" description="Helical" evidence="7">
    <location>
        <begin position="155"/>
        <end position="179"/>
    </location>
</feature>
<dbReference type="GO" id="GO:0016020">
    <property type="term" value="C:membrane"/>
    <property type="evidence" value="ECO:0007669"/>
    <property type="project" value="UniProtKB-SubCell"/>
</dbReference>
<dbReference type="OrthoDB" id="5963193at2759"/>
<feature type="transmembrane region" description="Helical" evidence="7">
    <location>
        <begin position="199"/>
        <end position="224"/>
    </location>
</feature>
<gene>
    <name evidence="9" type="ORF">PSYICH_LOCUS1310</name>
</gene>
<evidence type="ECO:0000256" key="1">
    <source>
        <dbReference type="ARBA" id="ARBA00004141"/>
    </source>
</evidence>
<organism evidence="9 10">
    <name type="scientific">Psylliodes chrysocephalus</name>
    <dbReference type="NCBI Taxonomy" id="3402493"/>
    <lineage>
        <taxon>Eukaryota</taxon>
        <taxon>Metazoa</taxon>
        <taxon>Ecdysozoa</taxon>
        <taxon>Arthropoda</taxon>
        <taxon>Hexapoda</taxon>
        <taxon>Insecta</taxon>
        <taxon>Pterygota</taxon>
        <taxon>Neoptera</taxon>
        <taxon>Endopterygota</taxon>
        <taxon>Coleoptera</taxon>
        <taxon>Polyphaga</taxon>
        <taxon>Cucujiformia</taxon>
        <taxon>Chrysomeloidea</taxon>
        <taxon>Chrysomelidae</taxon>
        <taxon>Galerucinae</taxon>
        <taxon>Alticini</taxon>
        <taxon>Psylliodes</taxon>
    </lineage>
</organism>
<evidence type="ECO:0000256" key="6">
    <source>
        <dbReference type="SAM" id="MobiDB-lite"/>
    </source>
</evidence>
<feature type="transmembrane region" description="Helical" evidence="7">
    <location>
        <begin position="39"/>
        <end position="57"/>
    </location>
</feature>
<keyword evidence="8" id="KW-0732">Signal</keyword>
<feature type="compositionally biased region" description="Basic and acidic residues" evidence="6">
    <location>
        <begin position="372"/>
        <end position="384"/>
    </location>
</feature>
<feature type="signal peptide" evidence="8">
    <location>
        <begin position="1"/>
        <end position="22"/>
    </location>
</feature>
<keyword evidence="5 7" id="KW-0472">Membrane</keyword>
<comment type="similarity">
    <text evidence="2">Belongs to the TDE1 family.</text>
</comment>
<feature type="region of interest" description="Disordered" evidence="6">
    <location>
        <begin position="350"/>
        <end position="404"/>
    </location>
</feature>
<dbReference type="Pfam" id="PF03348">
    <property type="entry name" value="Serinc"/>
    <property type="match status" value="1"/>
</dbReference>
<dbReference type="InterPro" id="IPR005016">
    <property type="entry name" value="TDE1/TMS"/>
</dbReference>
<accession>A0A9P0CEH7</accession>
<sequence length="485" mass="53615">MGAALGICSAAQLACCCTSTACSLCCSACPSCRNSTSSRIMYALMLLVTTVVACITLSPGLESALKKVPFCNNSSRLVPDSIVINCEHAVGYLAVYRICFILTCFFSLMALMMIGVKTSKDPRAGIQNGFWGIKYLLVIGGIIGAFFIPQGSFGLTWMYFGMIGGFLFILIQLILIIDFAHSWAEAWVGNYEETESRGWYFALIGMTLLNYALSITWIVLLYVFYTKSSGCDLNKFFISINLIFCVIVSVLSILPSVQDKLPRSGLLQSSVVTLYVTYLTWSAVSNSARECNPGLWGIFGVKASDNPKSNSDFDIIGLIIWLCCVLYSSLRSASKSSKITMSENMLAKDTGAVSRHRSRRSLYNGPKMNPETSRKRSTGEEYRSPSRFLSSNDGGEGGGDGGKRVWDNEEETVAYSWSFFHVMFALATLYVMMTITNWYKPNSDIGNLHYNAASMWVKTISSWLAVVLYAWTLTAPVVLRDREFN</sequence>
<evidence type="ECO:0000256" key="2">
    <source>
        <dbReference type="ARBA" id="ARBA00006665"/>
    </source>
</evidence>
<evidence type="ECO:0000256" key="4">
    <source>
        <dbReference type="ARBA" id="ARBA00022989"/>
    </source>
</evidence>
<keyword evidence="4 7" id="KW-1133">Transmembrane helix</keyword>
<evidence type="ECO:0000256" key="8">
    <source>
        <dbReference type="SAM" id="SignalP"/>
    </source>
</evidence>
<feature type="transmembrane region" description="Helical" evidence="7">
    <location>
        <begin position="413"/>
        <end position="435"/>
    </location>
</feature>
<feature type="transmembrane region" description="Helical" evidence="7">
    <location>
        <begin position="94"/>
        <end position="116"/>
    </location>
</feature>
<feature type="chain" id="PRO_5040114240" description="Serine incorporator" evidence="8">
    <location>
        <begin position="23"/>
        <end position="485"/>
    </location>
</feature>
<dbReference type="AlphaFoldDB" id="A0A9P0CEH7"/>
<dbReference type="PANTHER" id="PTHR10383">
    <property type="entry name" value="SERINE INCORPORATOR"/>
    <property type="match status" value="1"/>
</dbReference>
<keyword evidence="10" id="KW-1185">Reference proteome</keyword>
<evidence type="ECO:0008006" key="11">
    <source>
        <dbReference type="Google" id="ProtNLM"/>
    </source>
</evidence>
<keyword evidence="3 7" id="KW-0812">Transmembrane</keyword>
<reference evidence="9" key="1">
    <citation type="submission" date="2022-01" db="EMBL/GenBank/DDBJ databases">
        <authorList>
            <person name="King R."/>
        </authorList>
    </citation>
    <scope>NUCLEOTIDE SEQUENCE</scope>
</reference>
<dbReference type="Proteomes" id="UP001153636">
    <property type="component" value="Chromosome 1"/>
</dbReference>
<feature type="transmembrane region" description="Helical" evidence="7">
    <location>
        <begin position="128"/>
        <end position="148"/>
    </location>
</feature>
<evidence type="ECO:0000256" key="5">
    <source>
        <dbReference type="ARBA" id="ARBA00023136"/>
    </source>
</evidence>
<evidence type="ECO:0000256" key="3">
    <source>
        <dbReference type="ARBA" id="ARBA00022692"/>
    </source>
</evidence>
<evidence type="ECO:0000313" key="9">
    <source>
        <dbReference type="EMBL" id="CAH1098440.1"/>
    </source>
</evidence>
<feature type="transmembrane region" description="Helical" evidence="7">
    <location>
        <begin position="313"/>
        <end position="330"/>
    </location>
</feature>
<evidence type="ECO:0000256" key="7">
    <source>
        <dbReference type="SAM" id="Phobius"/>
    </source>
</evidence>
<protein>
    <recommendedName>
        <fullName evidence="11">Serine incorporator</fullName>
    </recommendedName>
</protein>